<dbReference type="PANTHER" id="PTHR43553">
    <property type="entry name" value="HEAVY METAL TRANSPORTER"/>
    <property type="match status" value="1"/>
</dbReference>
<evidence type="ECO:0000256" key="5">
    <source>
        <dbReference type="ARBA" id="ARBA00022741"/>
    </source>
</evidence>
<evidence type="ECO:0000256" key="1">
    <source>
        <dbReference type="ARBA" id="ARBA00004202"/>
    </source>
</evidence>
<dbReference type="GO" id="GO:0015087">
    <property type="term" value="F:cobalt ion transmembrane transporter activity"/>
    <property type="evidence" value="ECO:0007669"/>
    <property type="project" value="UniProtKB-ARBA"/>
</dbReference>
<evidence type="ECO:0000259" key="9">
    <source>
        <dbReference type="PROSITE" id="PS50893"/>
    </source>
</evidence>
<dbReference type="SMART" id="SM00382">
    <property type="entry name" value="AAA"/>
    <property type="match status" value="1"/>
</dbReference>
<dbReference type="InterPro" id="IPR027417">
    <property type="entry name" value="P-loop_NTPase"/>
</dbReference>
<dbReference type="GO" id="GO:0016887">
    <property type="term" value="F:ATP hydrolysis activity"/>
    <property type="evidence" value="ECO:0007669"/>
    <property type="project" value="InterPro"/>
</dbReference>
<feature type="domain" description="ABC transporter" evidence="9">
    <location>
        <begin position="9"/>
        <end position="244"/>
    </location>
</feature>
<dbReference type="PANTHER" id="PTHR43553:SF24">
    <property type="entry name" value="ENERGY-COUPLING FACTOR TRANSPORTER ATP-BINDING PROTEIN ECFA1"/>
    <property type="match status" value="1"/>
</dbReference>
<dbReference type="Gene3D" id="3.40.50.300">
    <property type="entry name" value="P-loop containing nucleotide triphosphate hydrolases"/>
    <property type="match status" value="1"/>
</dbReference>
<accession>A0A2T5G9G5</accession>
<evidence type="ECO:0000256" key="8">
    <source>
        <dbReference type="ARBA" id="ARBA00023136"/>
    </source>
</evidence>
<sequence length="285" mass="29976">MTGGTPPLLRLEGVTVRYRPDGPPALAEIDLTLRAGEWVSVLGANGSGKSTLARVLAGLIAPTAGAVILRGAPVGATETGLWPLRQAIGLVLQNPEDQIVAATVEDDVAFGPENRALPPDEIERRVTAALRRTGLEALRSVEPARLSGGEKQRLAVAGALAVEPAALVFDEATSMLDAEARARLLAVMREEQAAGRAIVHITHELEEAEVASRLVVLDRGRLRYDGPPAPFFTALAEGRLALPGLLPPFGVRLAQDLTARGIAVRPARFDPEAVVEAAWTSASKG</sequence>
<evidence type="ECO:0000256" key="3">
    <source>
        <dbReference type="ARBA" id="ARBA00022448"/>
    </source>
</evidence>
<keyword evidence="8" id="KW-0472">Membrane</keyword>
<keyword evidence="3" id="KW-0813">Transport</keyword>
<dbReference type="AlphaFoldDB" id="A0A2T5G9G5"/>
<evidence type="ECO:0000256" key="7">
    <source>
        <dbReference type="ARBA" id="ARBA00022967"/>
    </source>
</evidence>
<keyword evidence="4" id="KW-1003">Cell membrane</keyword>
<dbReference type="PROSITE" id="PS50893">
    <property type="entry name" value="ABC_TRANSPORTER_2"/>
    <property type="match status" value="1"/>
</dbReference>
<organism evidence="10 11">
    <name type="scientific">Hydrogenibacillus schlegelii</name>
    <name type="common">Bacillus schlegelii</name>
    <dbReference type="NCBI Taxonomy" id="1484"/>
    <lineage>
        <taxon>Bacteria</taxon>
        <taxon>Bacillati</taxon>
        <taxon>Bacillota</taxon>
        <taxon>Bacilli</taxon>
        <taxon>Bacillales</taxon>
        <taxon>Bacillales Family X. Incertae Sedis</taxon>
        <taxon>Hydrogenibacillus</taxon>
    </lineage>
</organism>
<keyword evidence="7" id="KW-1278">Translocase</keyword>
<dbReference type="InterPro" id="IPR050095">
    <property type="entry name" value="ECF_ABC_transporter_ATP-bd"/>
</dbReference>
<dbReference type="SUPFAM" id="SSF52540">
    <property type="entry name" value="P-loop containing nucleoside triphosphate hydrolases"/>
    <property type="match status" value="1"/>
</dbReference>
<comment type="caution">
    <text evidence="10">The sequence shown here is derived from an EMBL/GenBank/DDBJ whole genome shotgun (WGS) entry which is preliminary data.</text>
</comment>
<dbReference type="EMBL" id="PEBV01000021">
    <property type="protein sequence ID" value="PTQ52827.1"/>
    <property type="molecule type" value="Genomic_DNA"/>
</dbReference>
<proteinExistence type="inferred from homology"/>
<evidence type="ECO:0000256" key="4">
    <source>
        <dbReference type="ARBA" id="ARBA00022475"/>
    </source>
</evidence>
<dbReference type="GO" id="GO:0043190">
    <property type="term" value="C:ATP-binding cassette (ABC) transporter complex"/>
    <property type="evidence" value="ECO:0007669"/>
    <property type="project" value="TreeGrafter"/>
</dbReference>
<dbReference type="InterPro" id="IPR003593">
    <property type="entry name" value="AAA+_ATPase"/>
</dbReference>
<dbReference type="GO" id="GO:0005524">
    <property type="term" value="F:ATP binding"/>
    <property type="evidence" value="ECO:0007669"/>
    <property type="project" value="UniProtKB-KW"/>
</dbReference>
<dbReference type="GO" id="GO:0042626">
    <property type="term" value="F:ATPase-coupled transmembrane transporter activity"/>
    <property type="evidence" value="ECO:0007669"/>
    <property type="project" value="TreeGrafter"/>
</dbReference>
<evidence type="ECO:0000256" key="2">
    <source>
        <dbReference type="ARBA" id="ARBA00005417"/>
    </source>
</evidence>
<dbReference type="Pfam" id="PF00005">
    <property type="entry name" value="ABC_tran"/>
    <property type="match status" value="1"/>
</dbReference>
<dbReference type="InterPro" id="IPR015856">
    <property type="entry name" value="ABC_transpr_CbiO/EcfA_su"/>
</dbReference>
<dbReference type="PROSITE" id="PS00211">
    <property type="entry name" value="ABC_TRANSPORTER_1"/>
    <property type="match status" value="1"/>
</dbReference>
<keyword evidence="6" id="KW-0067">ATP-binding</keyword>
<comment type="subcellular location">
    <subcellularLocation>
        <location evidence="1">Cell membrane</location>
        <topology evidence="1">Peripheral membrane protein</topology>
    </subcellularLocation>
</comment>
<evidence type="ECO:0000313" key="11">
    <source>
        <dbReference type="Proteomes" id="UP000244180"/>
    </source>
</evidence>
<comment type="similarity">
    <text evidence="2">Belongs to the ABC transporter superfamily.</text>
</comment>
<dbReference type="RefSeq" id="WP_273000306.1">
    <property type="nucleotide sequence ID" value="NZ_PEBV01000021.1"/>
</dbReference>
<gene>
    <name evidence="10" type="ORF">HSCHL_2606</name>
</gene>
<dbReference type="Proteomes" id="UP000244180">
    <property type="component" value="Unassembled WGS sequence"/>
</dbReference>
<reference evidence="10 11" key="1">
    <citation type="submission" date="2017-08" db="EMBL/GenBank/DDBJ databases">
        <title>Burning lignite coal seam in the remote Altai Mountains harbors a hydrogen-driven thermophilic microbial community.</title>
        <authorList>
            <person name="Kadnikov V.V."/>
            <person name="Mardanov A.V."/>
            <person name="Ivasenko D."/>
            <person name="Beletsky A.V."/>
            <person name="Karnachuk O.V."/>
            <person name="Ravin N.V."/>
        </authorList>
    </citation>
    <scope>NUCLEOTIDE SEQUENCE [LARGE SCALE GENOMIC DNA]</scope>
    <source>
        <strain evidence="10">AL33</strain>
    </source>
</reference>
<dbReference type="InterPro" id="IPR003439">
    <property type="entry name" value="ABC_transporter-like_ATP-bd"/>
</dbReference>
<evidence type="ECO:0000313" key="10">
    <source>
        <dbReference type="EMBL" id="PTQ52827.1"/>
    </source>
</evidence>
<dbReference type="CDD" id="cd03225">
    <property type="entry name" value="ABC_cobalt_CbiO_domain1"/>
    <property type="match status" value="1"/>
</dbReference>
<evidence type="ECO:0000256" key="6">
    <source>
        <dbReference type="ARBA" id="ARBA00022840"/>
    </source>
</evidence>
<protein>
    <submittedName>
        <fullName evidence="10">ATPase</fullName>
    </submittedName>
</protein>
<dbReference type="InterPro" id="IPR017871">
    <property type="entry name" value="ABC_transporter-like_CS"/>
</dbReference>
<name>A0A2T5G9G5_HYDSH</name>
<dbReference type="FunFam" id="3.40.50.300:FF:000224">
    <property type="entry name" value="Energy-coupling factor transporter ATP-binding protein EcfA"/>
    <property type="match status" value="1"/>
</dbReference>
<keyword evidence="5" id="KW-0547">Nucleotide-binding</keyword>